<dbReference type="GO" id="GO:0003993">
    <property type="term" value="F:acid phosphatase activity"/>
    <property type="evidence" value="ECO:0007669"/>
    <property type="project" value="InterPro"/>
</dbReference>
<dbReference type="HOGENOM" id="CLU_016378_0_0_3"/>
<dbReference type="InterPro" id="IPR008963">
    <property type="entry name" value="Purple_acid_Pase-like_N"/>
</dbReference>
<dbReference type="SUPFAM" id="SSF49363">
    <property type="entry name" value="Purple acid phosphatase, N-terminal domain"/>
    <property type="match status" value="1"/>
</dbReference>
<dbReference type="eggNOG" id="COG1409">
    <property type="taxonomic scope" value="Bacteria"/>
</dbReference>
<dbReference type="PANTHER" id="PTHR22953:SF153">
    <property type="entry name" value="PURPLE ACID PHOSPHATASE"/>
    <property type="match status" value="1"/>
</dbReference>
<dbReference type="GO" id="GO:0046872">
    <property type="term" value="F:metal ion binding"/>
    <property type="evidence" value="ECO:0007669"/>
    <property type="project" value="InterPro"/>
</dbReference>
<organism evidence="3 4">
    <name type="scientific">Coleofasciculus chthonoplastes PCC 7420</name>
    <dbReference type="NCBI Taxonomy" id="118168"/>
    <lineage>
        <taxon>Bacteria</taxon>
        <taxon>Bacillati</taxon>
        <taxon>Cyanobacteriota</taxon>
        <taxon>Cyanophyceae</taxon>
        <taxon>Coleofasciculales</taxon>
        <taxon>Coleofasciculaceae</taxon>
        <taxon>Coleofasciculus</taxon>
    </lineage>
</organism>
<dbReference type="EMBL" id="DS989852">
    <property type="protein sequence ID" value="EDX74646.1"/>
    <property type="molecule type" value="Genomic_DNA"/>
</dbReference>
<evidence type="ECO:0000313" key="3">
    <source>
        <dbReference type="EMBL" id="EDX74646.1"/>
    </source>
</evidence>
<keyword evidence="1" id="KW-0732">Signal</keyword>
<evidence type="ECO:0000313" key="4">
    <source>
        <dbReference type="Proteomes" id="UP000003835"/>
    </source>
</evidence>
<evidence type="ECO:0000256" key="1">
    <source>
        <dbReference type="ARBA" id="ARBA00022729"/>
    </source>
</evidence>
<dbReference type="Proteomes" id="UP000003835">
    <property type="component" value="Unassembled WGS sequence"/>
</dbReference>
<dbReference type="InterPro" id="IPR039331">
    <property type="entry name" value="PAPs-like"/>
</dbReference>
<accession>B4VTM1</accession>
<dbReference type="Pfam" id="PF00149">
    <property type="entry name" value="Metallophos"/>
    <property type="match status" value="1"/>
</dbReference>
<reference evidence="3 4" key="1">
    <citation type="submission" date="2008-07" db="EMBL/GenBank/DDBJ databases">
        <authorList>
            <person name="Tandeau de Marsac N."/>
            <person name="Ferriera S."/>
            <person name="Johnson J."/>
            <person name="Kravitz S."/>
            <person name="Beeson K."/>
            <person name="Sutton G."/>
            <person name="Rogers Y.-H."/>
            <person name="Friedman R."/>
            <person name="Frazier M."/>
            <person name="Venter J.C."/>
        </authorList>
    </citation>
    <scope>NUCLEOTIDE SEQUENCE [LARGE SCALE GENOMIC DNA]</scope>
    <source>
        <strain evidence="3 4">PCC 7420</strain>
    </source>
</reference>
<feature type="domain" description="Calcineurin-like phosphoesterase" evidence="2">
    <location>
        <begin position="163"/>
        <end position="475"/>
    </location>
</feature>
<protein>
    <submittedName>
        <fullName evidence="3">Ser/Thr protein phosphatase family protein</fullName>
    </submittedName>
</protein>
<dbReference type="AlphaFoldDB" id="B4VTM1"/>
<dbReference type="OrthoDB" id="4427112at2"/>
<keyword evidence="4" id="KW-1185">Reference proteome</keyword>
<dbReference type="RefSeq" id="WP_006101977.1">
    <property type="nucleotide sequence ID" value="NZ_DS989852.1"/>
</dbReference>
<dbReference type="SUPFAM" id="SSF56300">
    <property type="entry name" value="Metallo-dependent phosphatases"/>
    <property type="match status" value="1"/>
</dbReference>
<name>B4VTM1_9CYAN</name>
<gene>
    <name evidence="3" type="ORF">MC7420_6124</name>
</gene>
<dbReference type="PANTHER" id="PTHR22953">
    <property type="entry name" value="ACID PHOSPHATASE RELATED"/>
    <property type="match status" value="1"/>
</dbReference>
<evidence type="ECO:0000259" key="2">
    <source>
        <dbReference type="Pfam" id="PF00149"/>
    </source>
</evidence>
<proteinExistence type="predicted"/>
<dbReference type="Gene3D" id="3.60.21.10">
    <property type="match status" value="1"/>
</dbReference>
<sequence length="608" mass="68184">MVNRLTSRPLLIAGLLVVFIALAPIVVLFAQPPTYLTPAQLLTDPFLQLPTDTSVRVVWFTEFAGTRHSVAYGKGLRRVAIANTTKLSRTREDQKSRVGEQTADAQVYQKPTPRDIWRHEAEVTGLIPGERVPYQVTSVRNDGQLVKSNPFTLAAAPPPHTPLKILLTSDHQLMPMTAANLQKVAETVGNLDAIFLAGDLVNIPDRASEWFDDNRGGAFFPALQGQANYQLEKNNITTRYTGGELIQHAPLFPATGNHEVMGRFSMDRGLNDQFNDPIPRQVAADIYQQKSAQSNSNNPLIWLKEHSFNTDTYNEIFTLPGNENYYAITFGDIRLISLYITNIWRTPSLKPNTKGRYREREADLNNPTAWGYGQHIFEPIKRGSPQYNWLKAELNSPEFQQANYKIVMFHHPPHSLGDNIVPPYTDPVQIIERDRNGTITAVDYDYPPQADYILRDVIPLLETAGAQLVLYGHSHLWNRFVNPQGIHFLESSNVGNTYGAYLGKKQRQVPEGKDYAATGDPNGLEPILPTIAPLRGEDNQPLPYISSNDITVFSILDTSTGIVSSYRFDTREPDSDIIKFDEFQIAPVRSQGFSLTKSIIPSLSLKYP</sequence>
<dbReference type="InterPro" id="IPR029052">
    <property type="entry name" value="Metallo-depent_PP-like"/>
</dbReference>
<dbReference type="InterPro" id="IPR004843">
    <property type="entry name" value="Calcineurin-like_PHP"/>
</dbReference>
<dbReference type="STRING" id="118168.MC7420_6124"/>